<evidence type="ECO:0000256" key="1">
    <source>
        <dbReference type="ARBA" id="ARBA00008314"/>
    </source>
</evidence>
<dbReference type="Gene3D" id="3.40.850.10">
    <property type="entry name" value="Kinesin motor domain"/>
    <property type="match status" value="1"/>
</dbReference>
<feature type="domain" description="Myosin motor" evidence="11">
    <location>
        <begin position="1"/>
        <end position="481"/>
    </location>
</feature>
<evidence type="ECO:0000259" key="11">
    <source>
        <dbReference type="PROSITE" id="PS51456"/>
    </source>
</evidence>
<dbReference type="PRINTS" id="PR00193">
    <property type="entry name" value="MYOSINHEAVY"/>
</dbReference>
<evidence type="ECO:0000256" key="5">
    <source>
        <dbReference type="ARBA" id="ARBA00023123"/>
    </source>
</evidence>
<feature type="coiled-coil region" evidence="9">
    <location>
        <begin position="677"/>
        <end position="886"/>
    </location>
</feature>
<dbReference type="GO" id="GO:0005524">
    <property type="term" value="F:ATP binding"/>
    <property type="evidence" value="ECO:0007669"/>
    <property type="project" value="UniProtKB-KW"/>
</dbReference>
<dbReference type="GO" id="GO:0051015">
    <property type="term" value="F:actin filament binding"/>
    <property type="evidence" value="ECO:0007669"/>
    <property type="project" value="TreeGrafter"/>
</dbReference>
<evidence type="ECO:0000313" key="12">
    <source>
        <dbReference type="EMBL" id="KAJ3104333.1"/>
    </source>
</evidence>
<dbReference type="GO" id="GO:0005737">
    <property type="term" value="C:cytoplasm"/>
    <property type="evidence" value="ECO:0007669"/>
    <property type="project" value="TreeGrafter"/>
</dbReference>
<evidence type="ECO:0000256" key="4">
    <source>
        <dbReference type="ARBA" id="ARBA00023054"/>
    </source>
</evidence>
<comment type="similarity">
    <text evidence="1 8">Belongs to the TRAFAC class myosin-kinesin ATPase superfamily. Myosin family.</text>
</comment>
<evidence type="ECO:0000256" key="10">
    <source>
        <dbReference type="SAM" id="MobiDB-lite"/>
    </source>
</evidence>
<sequence length="2014" mass="233837">MQAKLLLDGSLNSYAFIKNSKKDIDGVDDAADFKALTNAMNIMNFAPDEQFSLYRVISAILNLGNITLVNDRDDQAQFTESAHTVVEKICHVLGISVPEFSKSLLKPKIKAGRDWVTQARNVSQVLYSVEALSRALYERMFGRLVDRINETISNPSAKSTFIGVLDIAGFEIFEHNSFEQLCINYTNERMQQFFNHHMFIIEQEEYQREGIEWKFIDFGLDLQPTIDLIEKTSPIGVLSCLDEECVMPKANDKTFLEKLHGLWKGKSTKYEAPRFNSAFVLHHYAGKVEYDTTGWLDKNKDPLNENSTRLLATSSDKFIASLFSDYLGDIEVAVGRVTTGITKKGAFRTVGQRHKEQLVSLMTQLYSTEPHFVRCIVPNDEKRAGKINVNQVLDQLRCNGVLEGIRICRAGFPNRLTFVDFRQRYELLSPGIIPKGFMDGKSGAQILLESLAFDRNQYRIGNSKLADLEERRDAQLESIVIKIQALARGHIARRKFKKRLDQLRAIRIIQRNARIYVTLREWPWWKLYTKVKPLLNVSRHDAELRRRDDALRESEERARRDAEECAKLETAKAIVEAEKRTVEIALVHERNAAANQAEILSRTQKREVMLTEQLATVVADLDAKESELENTLKSRKAVESELRNLGLALKDQKDHCDRIEMDRALKEDQINELEFKFKLELEKTERLENDKRSLEKESKEIQSNLDNVSDQAADLLRHQNKLKISITELEQRLETEQDERKKIEVKKSSLETELVELNTVFGSLSKKNSEIENILKRKEIEAVLLLEKLQQETDEREVSERQRREFQSKLSTTHAELESLVVERDLLKKNRIKLETELDSMSRLVEEKGSEEHKQGELRKLREYELSDLKNQLNNSLGEMEVLRKTSGIAQDKLNVELDTVRGELLTMSKLKTGFEQQSQDLNTEIERIEESNSKLERLKRQLETELSNSKSESINLNTELIELKLTKENLEYKLSQTNARLDESEASMIRYDRERQSLSRQLETLRDELEEEKKRSTALASQNKRISTEFADLRVRFEELSVAIDENNKKMSTKSQELDLLREKYNQEVFTKAAEFDEMKRKLDNQILELDSKVIELERNCSNLEKTKIRLSSETEDLKVEVDREHNSFRNLERLFKAAETQLATANSSLEAERQEKEAVNGNLRRLQQTHHSLTIEFEEKGIQLISLQKSKTDLENELKTLIDEIGDNGKNVHDLDKAKRKLESQVADLKSQLEDEQEAHKQFADAKIQLDSQMADIKRRLESDLRAKDSQLDEVRRLLMKEINSLGDQLEESQQQKTELVKQKKKIEEQFEQLVSQAENTARGQSDLEKYKKKTDAIIRELQVRTEDEEKKRRTAEDLSDRLEKKSNSLQTQVEALEMQVESLERTKKGLDKKINELSQDLCGSGEDSRTSLLDSKKRFERENKSLLEKLSEEEEQLAVLESEKIALVNELEMLRGRAARDADIDKIEKLEESRRALMAAHRLTVQDLEDKIRDNENLEKQKRILQAEISDLRANIETEIAAKLEESAARRKLTLEIKDLQTKLEAETFKSTDVNEIIMSYKTRIDNLSVQVESSELAKIKAEKMEANLRIQLREVEDRVRETEIDRRQLEDKVKCLEQQITDDSTRQEDDAVELADLKVYRKRLQEELASLQERKLKEIEERDELLEQTRKKYQKEIKQLMSDLDSEKTLLVRVKEVNNDLEQENETVSNKLEAEMRQTAVLKKDKDRLESKVEDLIRINAQITDQHSDQQTAFATTHTQIRDLKANLEDSEAQRALLEKSKRTLESRLDELDQQYTLADRARNELTKSVTELDQKAIALRDTLDELQDNQNISTEKLRRAEQQLVDSANDLSKEKENAIETERAKNMLEKHVKELSSRVFELEAAVALSSSLGSTRRLETRVSELMTQLDTEMSEKSDIQKNLRKLERTVREMQFTIGERDKAKLRYEDDIDKLDQKLKKMKIAMDELETSESNAQLAKRKAEREAAEYRERSIRLEKEMDKIRRPSFF</sequence>
<keyword evidence="7 8" id="KW-0009">Actin-binding</keyword>
<dbReference type="InterPro" id="IPR036961">
    <property type="entry name" value="Kinesin_motor_dom_sf"/>
</dbReference>
<dbReference type="InterPro" id="IPR002928">
    <property type="entry name" value="Myosin_tail"/>
</dbReference>
<feature type="compositionally biased region" description="Basic and acidic residues" evidence="10">
    <location>
        <begin position="1985"/>
        <end position="1996"/>
    </location>
</feature>
<dbReference type="SUPFAM" id="SSF90257">
    <property type="entry name" value="Myosin rod fragments"/>
    <property type="match status" value="6"/>
</dbReference>
<keyword evidence="13" id="KW-1185">Reference proteome</keyword>
<dbReference type="SUPFAM" id="SSF52540">
    <property type="entry name" value="P-loop containing nucleoside triphosphate hydrolases"/>
    <property type="match status" value="1"/>
</dbReference>
<keyword evidence="4 9" id="KW-0175">Coiled coil</keyword>
<comment type="caution">
    <text evidence="12">The sequence shown here is derived from an EMBL/GenBank/DDBJ whole genome shotgun (WGS) entry which is preliminary data.</text>
</comment>
<keyword evidence="3" id="KW-0067">ATP-binding</keyword>
<dbReference type="FunFam" id="1.20.58.530:FF:000001">
    <property type="entry name" value="Myosin heavy chain"/>
    <property type="match status" value="1"/>
</dbReference>
<proteinExistence type="inferred from homology"/>
<feature type="region of interest" description="Disordered" evidence="10">
    <location>
        <begin position="1348"/>
        <end position="1369"/>
    </location>
</feature>
<dbReference type="Gene3D" id="1.20.120.720">
    <property type="entry name" value="Myosin VI head, motor domain, U50 subdomain"/>
    <property type="match status" value="1"/>
</dbReference>
<dbReference type="GO" id="GO:0007015">
    <property type="term" value="P:actin filament organization"/>
    <property type="evidence" value="ECO:0007669"/>
    <property type="project" value="TreeGrafter"/>
</dbReference>
<dbReference type="InterPro" id="IPR000048">
    <property type="entry name" value="IQ_motif_EF-hand-BS"/>
</dbReference>
<dbReference type="PROSITE" id="PS51456">
    <property type="entry name" value="MYOSIN_MOTOR"/>
    <property type="match status" value="1"/>
</dbReference>
<dbReference type="Pfam" id="PF00063">
    <property type="entry name" value="Myosin_head"/>
    <property type="match status" value="1"/>
</dbReference>
<name>A0AAD5STK4_9FUNG</name>
<evidence type="ECO:0000256" key="2">
    <source>
        <dbReference type="ARBA" id="ARBA00022741"/>
    </source>
</evidence>
<dbReference type="PROSITE" id="PS50096">
    <property type="entry name" value="IQ"/>
    <property type="match status" value="1"/>
</dbReference>
<organism evidence="12 13">
    <name type="scientific">Physocladia obscura</name>
    <dbReference type="NCBI Taxonomy" id="109957"/>
    <lineage>
        <taxon>Eukaryota</taxon>
        <taxon>Fungi</taxon>
        <taxon>Fungi incertae sedis</taxon>
        <taxon>Chytridiomycota</taxon>
        <taxon>Chytridiomycota incertae sedis</taxon>
        <taxon>Chytridiomycetes</taxon>
        <taxon>Chytridiales</taxon>
        <taxon>Chytriomycetaceae</taxon>
        <taxon>Physocladia</taxon>
    </lineage>
</organism>
<evidence type="ECO:0000256" key="9">
    <source>
        <dbReference type="SAM" id="Coils"/>
    </source>
</evidence>
<dbReference type="Proteomes" id="UP001211907">
    <property type="component" value="Unassembled WGS sequence"/>
</dbReference>
<comment type="caution">
    <text evidence="8">Lacks conserved residue(s) required for the propagation of feature annotation.</text>
</comment>
<keyword evidence="2" id="KW-0547">Nucleotide-binding</keyword>
<dbReference type="SMART" id="SM00015">
    <property type="entry name" value="IQ"/>
    <property type="match status" value="2"/>
</dbReference>
<dbReference type="Gene3D" id="1.10.10.820">
    <property type="match status" value="1"/>
</dbReference>
<feature type="coiled-coil region" evidence="9">
    <location>
        <begin position="1582"/>
        <end position="1890"/>
    </location>
</feature>
<feature type="region of interest" description="Disordered" evidence="10">
    <location>
        <begin position="1975"/>
        <end position="1996"/>
    </location>
</feature>
<dbReference type="GO" id="GO:0016020">
    <property type="term" value="C:membrane"/>
    <property type="evidence" value="ECO:0007669"/>
    <property type="project" value="TreeGrafter"/>
</dbReference>
<dbReference type="Gene3D" id="3.30.70.1590">
    <property type="match status" value="1"/>
</dbReference>
<dbReference type="GO" id="GO:0000146">
    <property type="term" value="F:microfilament motor activity"/>
    <property type="evidence" value="ECO:0007669"/>
    <property type="project" value="TreeGrafter"/>
</dbReference>
<feature type="region of interest" description="Actin-binding" evidence="8">
    <location>
        <begin position="358"/>
        <end position="380"/>
    </location>
</feature>
<dbReference type="InterPro" id="IPR001609">
    <property type="entry name" value="Myosin_head_motor_dom-like"/>
</dbReference>
<dbReference type="Gene3D" id="4.10.270.10">
    <property type="entry name" value="Myosin, subunit A"/>
    <property type="match status" value="1"/>
</dbReference>
<reference evidence="12" key="1">
    <citation type="submission" date="2020-05" db="EMBL/GenBank/DDBJ databases">
        <title>Phylogenomic resolution of chytrid fungi.</title>
        <authorList>
            <person name="Stajich J.E."/>
            <person name="Amses K."/>
            <person name="Simmons R."/>
            <person name="Seto K."/>
            <person name="Myers J."/>
            <person name="Bonds A."/>
            <person name="Quandt C.A."/>
            <person name="Barry K."/>
            <person name="Liu P."/>
            <person name="Grigoriev I."/>
            <person name="Longcore J.E."/>
            <person name="James T.Y."/>
        </authorList>
    </citation>
    <scope>NUCLEOTIDE SEQUENCE</scope>
    <source>
        <strain evidence="12">JEL0513</strain>
    </source>
</reference>
<evidence type="ECO:0000256" key="7">
    <source>
        <dbReference type="ARBA" id="ARBA00023203"/>
    </source>
</evidence>
<dbReference type="Pfam" id="PF01576">
    <property type="entry name" value="Myosin_tail_1"/>
    <property type="match status" value="2"/>
</dbReference>
<keyword evidence="5 8" id="KW-0518">Myosin</keyword>
<dbReference type="Gene3D" id="1.20.5.340">
    <property type="match status" value="2"/>
</dbReference>
<evidence type="ECO:0000256" key="8">
    <source>
        <dbReference type="PROSITE-ProRule" id="PRU00782"/>
    </source>
</evidence>
<keyword evidence="6" id="KW-0505">Motor protein</keyword>
<dbReference type="SMART" id="SM00242">
    <property type="entry name" value="MYSc"/>
    <property type="match status" value="1"/>
</dbReference>
<protein>
    <recommendedName>
        <fullName evidence="11">Myosin motor domain-containing protein</fullName>
    </recommendedName>
</protein>
<dbReference type="FunFam" id="1.20.120.720:FF:000001">
    <property type="entry name" value="Myosin heavy chain, muscle"/>
    <property type="match status" value="1"/>
</dbReference>
<accession>A0AAD5STK4</accession>
<dbReference type="InterPro" id="IPR027417">
    <property type="entry name" value="P-loop_NTPase"/>
</dbReference>
<evidence type="ECO:0000256" key="3">
    <source>
        <dbReference type="ARBA" id="ARBA00022840"/>
    </source>
</evidence>
<dbReference type="EMBL" id="JADGJH010002062">
    <property type="protein sequence ID" value="KAJ3104333.1"/>
    <property type="molecule type" value="Genomic_DNA"/>
</dbReference>
<dbReference type="PANTHER" id="PTHR13140">
    <property type="entry name" value="MYOSIN"/>
    <property type="match status" value="1"/>
</dbReference>
<dbReference type="GO" id="GO:0016459">
    <property type="term" value="C:myosin complex"/>
    <property type="evidence" value="ECO:0007669"/>
    <property type="project" value="UniProtKB-KW"/>
</dbReference>
<dbReference type="Gene3D" id="1.20.58.530">
    <property type="match status" value="1"/>
</dbReference>
<evidence type="ECO:0000256" key="6">
    <source>
        <dbReference type="ARBA" id="ARBA00023175"/>
    </source>
</evidence>
<evidence type="ECO:0000313" key="13">
    <source>
        <dbReference type="Proteomes" id="UP001211907"/>
    </source>
</evidence>
<gene>
    <name evidence="12" type="ORF">HK100_004074</name>
</gene>
<dbReference type="PANTHER" id="PTHR13140:SF857">
    <property type="entry name" value="MYOSIN-11"/>
    <property type="match status" value="1"/>
</dbReference>